<dbReference type="OrthoDB" id="265044at2759"/>
<keyword evidence="4" id="KW-0547">Nucleotide-binding</keyword>
<comment type="caution">
    <text evidence="8">The sequence shown here is derived from an EMBL/GenBank/DDBJ whole genome shotgun (WGS) entry which is preliminary data.</text>
</comment>
<keyword evidence="2" id="KW-1003">Cell membrane</keyword>
<dbReference type="NCBIfam" id="TIGR00231">
    <property type="entry name" value="small_GTP"/>
    <property type="match status" value="1"/>
</dbReference>
<feature type="non-terminal residue" evidence="8">
    <location>
        <position position="202"/>
    </location>
</feature>
<reference evidence="8" key="1">
    <citation type="submission" date="2018-11" db="EMBL/GenBank/DDBJ databases">
        <authorList>
            <person name="Alioto T."/>
            <person name="Alioto T."/>
        </authorList>
    </citation>
    <scope>NUCLEOTIDE SEQUENCE</scope>
</reference>
<evidence type="ECO:0000256" key="4">
    <source>
        <dbReference type="ARBA" id="ARBA00023134"/>
    </source>
</evidence>
<evidence type="ECO:0000313" key="9">
    <source>
        <dbReference type="Proteomes" id="UP000596742"/>
    </source>
</evidence>
<protein>
    <submittedName>
        <fullName evidence="8">RAS, dexamethasone-induced Ras-related protein 1</fullName>
    </submittedName>
</protein>
<sequence length="202" mass="23299">QGENISPSNCYRLVLLGSSKVGKTSLVNRFLKNKFEDVYTPTIEDFHRKIYRIKGQSYRLDVLDTSGNHPFPAIRRLSIITAEDRLCVHNLKSGEMHLLIRHLSDLTQDSTSKHYIRNGERKICLKKPVWHNITLDAISITIEVSEATINNQDVMSDMKEVMKNCCYLQIAFDTKSKSVEDNSVDPFTLWSFRTPPDLLRRL</sequence>
<comment type="subcellular location">
    <subcellularLocation>
        <location evidence="1">Cell membrane</location>
        <topology evidence="1">Lipid-anchor</topology>
    </subcellularLocation>
</comment>
<dbReference type="InterPro" id="IPR052236">
    <property type="entry name" value="Small_GTPase_RasD"/>
</dbReference>
<dbReference type="GO" id="GO:0005525">
    <property type="term" value="F:GTP binding"/>
    <property type="evidence" value="ECO:0007669"/>
    <property type="project" value="UniProtKB-KW"/>
</dbReference>
<keyword evidence="5" id="KW-0472">Membrane</keyword>
<name>A0A8B6C5B7_MYTGA</name>
<dbReference type="InterPro" id="IPR027417">
    <property type="entry name" value="P-loop_NTPase"/>
</dbReference>
<evidence type="ECO:0000256" key="1">
    <source>
        <dbReference type="ARBA" id="ARBA00004193"/>
    </source>
</evidence>
<dbReference type="Pfam" id="PF00071">
    <property type="entry name" value="Ras"/>
    <property type="match status" value="1"/>
</dbReference>
<dbReference type="GO" id="GO:0005886">
    <property type="term" value="C:plasma membrane"/>
    <property type="evidence" value="ECO:0007669"/>
    <property type="project" value="UniProtKB-SubCell"/>
</dbReference>
<feature type="non-terminal residue" evidence="8">
    <location>
        <position position="1"/>
    </location>
</feature>
<dbReference type="SMART" id="SM00173">
    <property type="entry name" value="RAS"/>
    <property type="match status" value="1"/>
</dbReference>
<dbReference type="GO" id="GO:0007165">
    <property type="term" value="P:signal transduction"/>
    <property type="evidence" value="ECO:0007669"/>
    <property type="project" value="TreeGrafter"/>
</dbReference>
<dbReference type="PANTHER" id="PTHR46149:SF3">
    <property type="entry name" value="MIP08469P"/>
    <property type="match status" value="1"/>
</dbReference>
<dbReference type="PRINTS" id="PR00449">
    <property type="entry name" value="RASTRNSFRMNG"/>
</dbReference>
<dbReference type="InterPro" id="IPR001806">
    <property type="entry name" value="Small_GTPase"/>
</dbReference>
<dbReference type="PANTHER" id="PTHR46149">
    <property type="entry name" value="MIP08469P"/>
    <property type="match status" value="1"/>
</dbReference>
<proteinExistence type="inferred from homology"/>
<dbReference type="AlphaFoldDB" id="A0A8B6C5B7"/>
<dbReference type="GO" id="GO:0031681">
    <property type="term" value="F:G-protein beta-subunit binding"/>
    <property type="evidence" value="ECO:0007669"/>
    <property type="project" value="TreeGrafter"/>
</dbReference>
<keyword evidence="9" id="KW-1185">Reference proteome</keyword>
<evidence type="ECO:0000256" key="2">
    <source>
        <dbReference type="ARBA" id="ARBA00022475"/>
    </source>
</evidence>
<comment type="similarity">
    <text evidence="7">Belongs to the small GTPase superfamily. RasD family.</text>
</comment>
<dbReference type="EMBL" id="UYJE01001171">
    <property type="protein sequence ID" value="VDH99711.1"/>
    <property type="molecule type" value="Genomic_DNA"/>
</dbReference>
<keyword evidence="3" id="KW-0488">Methylation</keyword>
<dbReference type="Gene3D" id="3.40.50.300">
    <property type="entry name" value="P-loop containing nucleotide triphosphate hydrolases"/>
    <property type="match status" value="1"/>
</dbReference>
<evidence type="ECO:0000256" key="5">
    <source>
        <dbReference type="ARBA" id="ARBA00023136"/>
    </source>
</evidence>
<dbReference type="InterPro" id="IPR005225">
    <property type="entry name" value="Small_GTP-bd"/>
</dbReference>
<evidence type="ECO:0000313" key="8">
    <source>
        <dbReference type="EMBL" id="VDH99711.1"/>
    </source>
</evidence>
<evidence type="ECO:0000256" key="3">
    <source>
        <dbReference type="ARBA" id="ARBA00022481"/>
    </source>
</evidence>
<dbReference type="Proteomes" id="UP000596742">
    <property type="component" value="Unassembled WGS sequence"/>
</dbReference>
<keyword evidence="6" id="KW-0449">Lipoprotein</keyword>
<dbReference type="SUPFAM" id="SSF52540">
    <property type="entry name" value="P-loop containing nucleoside triphosphate hydrolases"/>
    <property type="match status" value="1"/>
</dbReference>
<dbReference type="PROSITE" id="PS51421">
    <property type="entry name" value="RAS"/>
    <property type="match status" value="1"/>
</dbReference>
<organism evidence="8 9">
    <name type="scientific">Mytilus galloprovincialis</name>
    <name type="common">Mediterranean mussel</name>
    <dbReference type="NCBI Taxonomy" id="29158"/>
    <lineage>
        <taxon>Eukaryota</taxon>
        <taxon>Metazoa</taxon>
        <taxon>Spiralia</taxon>
        <taxon>Lophotrochozoa</taxon>
        <taxon>Mollusca</taxon>
        <taxon>Bivalvia</taxon>
        <taxon>Autobranchia</taxon>
        <taxon>Pteriomorphia</taxon>
        <taxon>Mytilida</taxon>
        <taxon>Mytiloidea</taxon>
        <taxon>Mytilidae</taxon>
        <taxon>Mytilinae</taxon>
        <taxon>Mytilus</taxon>
    </lineage>
</organism>
<evidence type="ECO:0000256" key="7">
    <source>
        <dbReference type="ARBA" id="ARBA00038061"/>
    </source>
</evidence>
<accession>A0A8B6C5B7</accession>
<dbReference type="GO" id="GO:0003924">
    <property type="term" value="F:GTPase activity"/>
    <property type="evidence" value="ECO:0007669"/>
    <property type="project" value="InterPro"/>
</dbReference>
<keyword evidence="4" id="KW-0342">GTP-binding</keyword>
<gene>
    <name evidence="8" type="ORF">MGAL_10B077740</name>
</gene>
<evidence type="ECO:0000256" key="6">
    <source>
        <dbReference type="ARBA" id="ARBA00023288"/>
    </source>
</evidence>